<feature type="region of interest" description="Disordered" evidence="4">
    <location>
        <begin position="583"/>
        <end position="639"/>
    </location>
</feature>
<accession>A0A9W8DXS4</accession>
<dbReference type="SUPFAM" id="SSF48371">
    <property type="entry name" value="ARM repeat"/>
    <property type="match status" value="1"/>
</dbReference>
<dbReference type="PANTHER" id="PTHR48287">
    <property type="entry name" value="ARM REPEAT SUPERFAMILY PROTEIN"/>
    <property type="match status" value="1"/>
</dbReference>
<feature type="transmembrane region" description="Helical" evidence="5">
    <location>
        <begin position="69"/>
        <end position="89"/>
    </location>
</feature>
<proteinExistence type="inferred from homology"/>
<dbReference type="Proteomes" id="UP001150569">
    <property type="component" value="Unassembled WGS sequence"/>
</dbReference>
<comment type="similarity">
    <text evidence="2">Belongs to the RRP12 family.</text>
</comment>
<dbReference type="Gene3D" id="1.25.10.10">
    <property type="entry name" value="Leucine-rich Repeat Variant"/>
    <property type="match status" value="1"/>
</dbReference>
<keyword evidence="3" id="KW-0539">Nucleus</keyword>
<dbReference type="OrthoDB" id="2192888at2759"/>
<keyword evidence="5" id="KW-0812">Transmembrane</keyword>
<evidence type="ECO:0000259" key="7">
    <source>
        <dbReference type="Pfam" id="PF25772"/>
    </source>
</evidence>
<sequence length="1317" mass="141296">MTDVDQLSSSLQRIRLQSSSKLDNQQQVSATLLAIEETLKEQGSTLSPTAYFAALSTLLEQQGGTDSGIIYAVLYLLAVVLPGVPAAVLRAKHTVVLKCLGPIVTEPDTATPTLRAALVCLAVLLRSLDAGAWEEPAIKQALQALLLLAVDPRPKVRKDSLEQVSALLGTSPAASDRPAPPAVLAGRTALQLLKDCARVSEAQMTIRVLALVRHLTPAWTSTTLTPLYRALLALPDVGNTNVGVAVFSTFEHLLARSAAGLDATQSQTVLAHLARIKPAATDAAAVAAWYRCVTQGLIAYTARNPATCLGNLVDMFDSLFEDLQMGERPAVHALVTDALLTLTRECLPHALPHLPGPAGDVPALVQLRDTLVTGTTYRYRDTLDRVFAVQAAAFRALGPHSAPLLDPVLRGVADLRMQTDFTFKAEADTVLRAALSAVGPAHFLEVLPLNLDPAAAARQQGASGDHVGRAWLLPLLKDGLRQAPLAYFVGTLLPLADRLAEVAGDFEAKGREMEAKIYHTLQHQVWALLSAFCRTPAAVPTAFTQEFAERLSDVLYGEPELRPIVCNALQTLVRRLRRGAELGEDDDDDADEEGKAHDVASDAGVASDNDDSDDEESGRRAGRRGTKSATTHADESPVSPDVARAGIAHLSGFAANYLSVLFNVYSTLPMGGRGFVLDAITTLLEITPVADVQSTFTKVQELMAPELAGLTTPGVENPALTDMALTMLDLTQVMAPYVDLAAFPTFPDQIITLVTLQSHPAAQKKGYKLLYNLLQRARASGPVTPAGVLSEATQARLLTILVRNSNETAAGAKKDRMRCLVRAVTLLRDNQLHWIPTILSESILSVKEANERARQNGYQLTLAMARRMQRGGTVNTALVHADSCHDGDEDITPDSGAGEIQRASLEEFFNMVAAGLTSSSSVMISATLSTLASLIFELGTEVAPDTVQSMMELAQAFMTTAQTEVARAAFGLVKSAVLVLPNDALEPHLPEILRAITHWATRQALHLKSTAKHLVERLIRKFGAAAVEAACPPDHIKLIHNIEKRKRQTKRGRTGEATASTTDTATEAAEPEAPRFANAYEQAVYGSDGDEYDSVSDLEDDGRPKKPTARGRKPHGTDRAPAASLAKKAWIKEQGDQPLDLLGQDVHTRVARSDPSQQRPRVKPSARAQFPLNDEGKFIVNDEDNEVSMKVDPKATAPTGAAAEPNYYLEAQTSQDGFKRVNNKIKFNKRKAGAADPDDFADDGPGDDTNGKRVRKLAPTKGKNASGQKGPGREYRAAKAAGDVKKSGKLDPFAYVPLNPKGNGKQGIVGKRGRGSK</sequence>
<keyword evidence="9" id="KW-1185">Reference proteome</keyword>
<evidence type="ECO:0000256" key="1">
    <source>
        <dbReference type="ARBA" id="ARBA00004123"/>
    </source>
</evidence>
<evidence type="ECO:0000256" key="4">
    <source>
        <dbReference type="SAM" id="MobiDB-lite"/>
    </source>
</evidence>
<name>A0A9W8DXS4_9FUNG</name>
<feature type="compositionally biased region" description="Basic residues" evidence="4">
    <location>
        <begin position="1105"/>
        <end position="1114"/>
    </location>
</feature>
<dbReference type="InterPro" id="IPR057860">
    <property type="entry name" value="HEAT_RRP12_N"/>
</dbReference>
<feature type="compositionally biased region" description="Acidic residues" evidence="4">
    <location>
        <begin position="1088"/>
        <end position="1100"/>
    </location>
</feature>
<dbReference type="Pfam" id="PF25772">
    <property type="entry name" value="HEAT_RRP12_N"/>
    <property type="match status" value="1"/>
</dbReference>
<dbReference type="Pfam" id="PF08161">
    <property type="entry name" value="RRP12_HEAT"/>
    <property type="match status" value="1"/>
</dbReference>
<dbReference type="InterPro" id="IPR052087">
    <property type="entry name" value="RRP12"/>
</dbReference>
<evidence type="ECO:0000313" key="9">
    <source>
        <dbReference type="Proteomes" id="UP001150569"/>
    </source>
</evidence>
<feature type="region of interest" description="Disordered" evidence="4">
    <location>
        <begin position="1041"/>
        <end position="1125"/>
    </location>
</feature>
<feature type="compositionally biased region" description="Acidic residues" evidence="4">
    <location>
        <begin position="583"/>
        <end position="592"/>
    </location>
</feature>
<keyword evidence="5" id="KW-0472">Membrane</keyword>
<feature type="compositionally biased region" description="Basic residues" evidence="4">
    <location>
        <begin position="1043"/>
        <end position="1052"/>
    </location>
</feature>
<evidence type="ECO:0000313" key="8">
    <source>
        <dbReference type="EMBL" id="KAJ1930495.1"/>
    </source>
</evidence>
<feature type="region of interest" description="Disordered" evidence="4">
    <location>
        <begin position="1150"/>
        <end position="1179"/>
    </location>
</feature>
<feature type="compositionally biased region" description="Acidic residues" evidence="4">
    <location>
        <begin position="1236"/>
        <end position="1246"/>
    </location>
</feature>
<gene>
    <name evidence="8" type="primary">RRP12_1</name>
    <name evidence="8" type="ORF">IWQ60_000280</name>
</gene>
<feature type="compositionally biased region" description="Basic and acidic residues" evidence="4">
    <location>
        <begin position="1271"/>
        <end position="1289"/>
    </location>
</feature>
<dbReference type="InterPro" id="IPR011989">
    <property type="entry name" value="ARM-like"/>
</dbReference>
<feature type="region of interest" description="Disordered" evidence="4">
    <location>
        <begin position="1227"/>
        <end position="1317"/>
    </location>
</feature>
<comment type="subcellular location">
    <subcellularLocation>
        <location evidence="1">Nucleus</location>
    </subcellularLocation>
</comment>
<evidence type="ECO:0000256" key="5">
    <source>
        <dbReference type="SAM" id="Phobius"/>
    </source>
</evidence>
<dbReference type="PANTHER" id="PTHR48287:SF1">
    <property type="entry name" value="ARM REPEAT SUPERFAMILY PROTEIN"/>
    <property type="match status" value="1"/>
</dbReference>
<protein>
    <submittedName>
        <fullName evidence="8">Pre-rRNA processing protein</fullName>
    </submittedName>
</protein>
<dbReference type="InterPro" id="IPR016024">
    <property type="entry name" value="ARM-type_fold"/>
</dbReference>
<keyword evidence="5" id="KW-1133">Transmembrane helix</keyword>
<evidence type="ECO:0000256" key="2">
    <source>
        <dbReference type="ARBA" id="ARBA00007690"/>
    </source>
</evidence>
<feature type="domain" description="RRP12 N-terminal HEAT" evidence="7">
    <location>
        <begin position="18"/>
        <end position="168"/>
    </location>
</feature>
<feature type="domain" description="RRP12 HEAT" evidence="6">
    <location>
        <begin position="328"/>
        <end position="584"/>
    </location>
</feature>
<dbReference type="GO" id="GO:0005634">
    <property type="term" value="C:nucleus"/>
    <property type="evidence" value="ECO:0007669"/>
    <property type="project" value="UniProtKB-SubCell"/>
</dbReference>
<evidence type="ECO:0000256" key="3">
    <source>
        <dbReference type="ARBA" id="ARBA00023242"/>
    </source>
</evidence>
<reference evidence="8" key="1">
    <citation type="submission" date="2022-07" db="EMBL/GenBank/DDBJ databases">
        <title>Phylogenomic reconstructions and comparative analyses of Kickxellomycotina fungi.</title>
        <authorList>
            <person name="Reynolds N.K."/>
            <person name="Stajich J.E."/>
            <person name="Barry K."/>
            <person name="Grigoriev I.V."/>
            <person name="Crous P."/>
            <person name="Smith M.E."/>
        </authorList>
    </citation>
    <scope>NUCLEOTIDE SEQUENCE</scope>
    <source>
        <strain evidence="8">RSA 861</strain>
    </source>
</reference>
<evidence type="ECO:0000259" key="6">
    <source>
        <dbReference type="Pfam" id="PF08161"/>
    </source>
</evidence>
<dbReference type="InterPro" id="IPR012978">
    <property type="entry name" value="HEAT_RRP12"/>
</dbReference>
<dbReference type="EMBL" id="JANBPT010000006">
    <property type="protein sequence ID" value="KAJ1930495.1"/>
    <property type="molecule type" value="Genomic_DNA"/>
</dbReference>
<comment type="caution">
    <text evidence="8">The sequence shown here is derived from an EMBL/GenBank/DDBJ whole genome shotgun (WGS) entry which is preliminary data.</text>
</comment>
<feature type="compositionally biased region" description="Low complexity" evidence="4">
    <location>
        <begin position="1055"/>
        <end position="1068"/>
    </location>
</feature>
<organism evidence="8 9">
    <name type="scientific">Tieghemiomyces parasiticus</name>
    <dbReference type="NCBI Taxonomy" id="78921"/>
    <lineage>
        <taxon>Eukaryota</taxon>
        <taxon>Fungi</taxon>
        <taxon>Fungi incertae sedis</taxon>
        <taxon>Zoopagomycota</taxon>
        <taxon>Kickxellomycotina</taxon>
        <taxon>Dimargaritomycetes</taxon>
        <taxon>Dimargaritales</taxon>
        <taxon>Dimargaritaceae</taxon>
        <taxon>Tieghemiomyces</taxon>
    </lineage>
</organism>